<dbReference type="SUPFAM" id="SSF52540">
    <property type="entry name" value="P-loop containing nucleoside triphosphate hydrolases"/>
    <property type="match status" value="1"/>
</dbReference>
<comment type="function">
    <text evidence="4">May be involved in cooperative interactions with calmodulins or calmodulin-like proteins. Recruits calmodulin proteins to microtubules, thus being a potential scaffold in cellular signaling and trafficking. May associate with nucleic acids and regulate gene expression at the transcriptional or post-transcriptional level.</text>
</comment>
<dbReference type="EMBL" id="JAAIUW010000008">
    <property type="protein sequence ID" value="KAF7817845.1"/>
    <property type="molecule type" value="Genomic_DNA"/>
</dbReference>
<evidence type="ECO:0000256" key="4">
    <source>
        <dbReference type="ARBA" id="ARBA00045534"/>
    </source>
</evidence>
<feature type="domain" description="DUF4005" evidence="6">
    <location>
        <begin position="248"/>
        <end position="292"/>
    </location>
</feature>
<proteinExistence type="inferred from homology"/>
<evidence type="ECO:0000256" key="1">
    <source>
        <dbReference type="ARBA" id="ARBA00022860"/>
    </source>
</evidence>
<dbReference type="InterPro" id="IPR027417">
    <property type="entry name" value="P-loop_NTPase"/>
</dbReference>
<dbReference type="Gene3D" id="1.20.5.190">
    <property type="match status" value="1"/>
</dbReference>
<dbReference type="Proteomes" id="UP000634136">
    <property type="component" value="Unassembled WGS sequence"/>
</dbReference>
<protein>
    <submittedName>
        <fullName evidence="7">Protein IQ-DOMAIN 14-like</fullName>
    </submittedName>
</protein>
<dbReference type="AlphaFoldDB" id="A0A834T9V1"/>
<reference evidence="7" key="1">
    <citation type="submission" date="2020-09" db="EMBL/GenBank/DDBJ databases">
        <title>Genome-Enabled Discovery of Anthraquinone Biosynthesis in Senna tora.</title>
        <authorList>
            <person name="Kang S.-H."/>
            <person name="Pandey R.P."/>
            <person name="Lee C.-M."/>
            <person name="Sim J.-S."/>
            <person name="Jeong J.-T."/>
            <person name="Choi B.-S."/>
            <person name="Jung M."/>
            <person name="Ginzburg D."/>
            <person name="Zhao K."/>
            <person name="Won S.Y."/>
            <person name="Oh T.-J."/>
            <person name="Yu Y."/>
            <person name="Kim N.-H."/>
            <person name="Lee O.R."/>
            <person name="Lee T.-H."/>
            <person name="Bashyal P."/>
            <person name="Kim T.-S."/>
            <person name="Lee W.-H."/>
            <person name="Kawkins C."/>
            <person name="Kim C.-K."/>
            <person name="Kim J.S."/>
            <person name="Ahn B.O."/>
            <person name="Rhee S.Y."/>
            <person name="Sohng J.K."/>
        </authorList>
    </citation>
    <scope>NUCLEOTIDE SEQUENCE</scope>
    <source>
        <tissue evidence="7">Leaf</tissue>
    </source>
</reference>
<feature type="region of interest" description="Disordered" evidence="5">
    <location>
        <begin position="244"/>
        <end position="297"/>
    </location>
</feature>
<dbReference type="PANTHER" id="PTHR32295">
    <property type="entry name" value="IQ-DOMAIN 5-RELATED"/>
    <property type="match status" value="1"/>
</dbReference>
<name>A0A834T9V1_9FABA</name>
<dbReference type="GO" id="GO:0005516">
    <property type="term" value="F:calmodulin binding"/>
    <property type="evidence" value="ECO:0007669"/>
    <property type="project" value="UniProtKB-KW"/>
</dbReference>
<comment type="subunit">
    <text evidence="3">Binds to multiple calmodulin (CaM) in the presence of Ca(2+) and CaM-like proteins.</text>
</comment>
<evidence type="ECO:0000256" key="5">
    <source>
        <dbReference type="SAM" id="MobiDB-lite"/>
    </source>
</evidence>
<feature type="compositionally biased region" description="Basic and acidic residues" evidence="5">
    <location>
        <begin position="270"/>
        <end position="282"/>
    </location>
</feature>
<dbReference type="OrthoDB" id="1298402at2759"/>
<accession>A0A834T9V1</accession>
<sequence>MGKASKWIRKFLIGKKEEKYKQIERGGSEMALGSPKVRRKWSFGKKTGKVAVADQKYSTSYDLTESAKLQIRAILAPHNLPPTPYFSQIQHAAATKIQAAFRSYLGRRALHALRGLVKLQALVRGHLVRKQTTTTLRSMHALMSIQVRARIHRIQMAQEPNLLPKHSSQSQIRQYKDSKDTSVREMLQVLRSRSGPLDGRKSVEPDSMMTERQSSKNVWVSISKRQGGYSAPNSPDEQVVVSARKALSNSLRHQQSWEREPNYMTNTESSRAKARSESEPKQRPTRSIRQSDINKHIELESLDGGSRSEPSITYEIHPIANLALNSSNPSKASALCWYDDVSKCRRRQSEEVRLDAPAVAF</sequence>
<dbReference type="Pfam" id="PF00612">
    <property type="entry name" value="IQ"/>
    <property type="match status" value="2"/>
</dbReference>
<dbReference type="CDD" id="cd23767">
    <property type="entry name" value="IQCD"/>
    <property type="match status" value="1"/>
</dbReference>
<gene>
    <name evidence="7" type="ORF">G2W53_023300</name>
</gene>
<dbReference type="PANTHER" id="PTHR32295:SF263">
    <property type="entry name" value="DUF4005 DOMAIN-CONTAINING PROTEIN"/>
    <property type="match status" value="1"/>
</dbReference>
<keyword evidence="1" id="KW-0112">Calmodulin-binding</keyword>
<evidence type="ECO:0000313" key="8">
    <source>
        <dbReference type="Proteomes" id="UP000634136"/>
    </source>
</evidence>
<dbReference type="InterPro" id="IPR000048">
    <property type="entry name" value="IQ_motif_EF-hand-BS"/>
</dbReference>
<dbReference type="InterPro" id="IPR025064">
    <property type="entry name" value="DUF4005"/>
</dbReference>
<evidence type="ECO:0000256" key="2">
    <source>
        <dbReference type="ARBA" id="ARBA00024341"/>
    </source>
</evidence>
<keyword evidence="8" id="KW-1185">Reference proteome</keyword>
<feature type="region of interest" description="Disordered" evidence="5">
    <location>
        <begin position="191"/>
        <end position="217"/>
    </location>
</feature>
<comment type="similarity">
    <text evidence="2">Belongs to the IQD family.</text>
</comment>
<dbReference type="PROSITE" id="PS50096">
    <property type="entry name" value="IQ"/>
    <property type="match status" value="2"/>
</dbReference>
<dbReference type="SMART" id="SM00015">
    <property type="entry name" value="IQ"/>
    <property type="match status" value="2"/>
</dbReference>
<comment type="caution">
    <text evidence="7">The sequence shown here is derived from an EMBL/GenBank/DDBJ whole genome shotgun (WGS) entry which is preliminary data.</text>
</comment>
<evidence type="ECO:0000313" key="7">
    <source>
        <dbReference type="EMBL" id="KAF7817845.1"/>
    </source>
</evidence>
<evidence type="ECO:0000259" key="6">
    <source>
        <dbReference type="Pfam" id="PF13178"/>
    </source>
</evidence>
<dbReference type="Pfam" id="PF13178">
    <property type="entry name" value="DUF4005"/>
    <property type="match status" value="1"/>
</dbReference>
<evidence type="ECO:0000256" key="3">
    <source>
        <dbReference type="ARBA" id="ARBA00024378"/>
    </source>
</evidence>
<organism evidence="7 8">
    <name type="scientific">Senna tora</name>
    <dbReference type="NCBI Taxonomy" id="362788"/>
    <lineage>
        <taxon>Eukaryota</taxon>
        <taxon>Viridiplantae</taxon>
        <taxon>Streptophyta</taxon>
        <taxon>Embryophyta</taxon>
        <taxon>Tracheophyta</taxon>
        <taxon>Spermatophyta</taxon>
        <taxon>Magnoliopsida</taxon>
        <taxon>eudicotyledons</taxon>
        <taxon>Gunneridae</taxon>
        <taxon>Pentapetalae</taxon>
        <taxon>rosids</taxon>
        <taxon>fabids</taxon>
        <taxon>Fabales</taxon>
        <taxon>Fabaceae</taxon>
        <taxon>Caesalpinioideae</taxon>
        <taxon>Cassia clade</taxon>
        <taxon>Senna</taxon>
    </lineage>
</organism>